<accession>A0ABR3CAC3</accession>
<evidence type="ECO:0000313" key="2">
    <source>
        <dbReference type="Proteomes" id="UP001430584"/>
    </source>
</evidence>
<protein>
    <submittedName>
        <fullName evidence="1">Uncharacterized protein</fullName>
    </submittedName>
</protein>
<proteinExistence type="predicted"/>
<name>A0ABR3CAC3_9PEZI</name>
<gene>
    <name evidence="1" type="ORF">SLS55_008372</name>
</gene>
<evidence type="ECO:0000313" key="1">
    <source>
        <dbReference type="EMBL" id="KAL0257558.1"/>
    </source>
</evidence>
<comment type="caution">
    <text evidence="1">The sequence shown here is derived from an EMBL/GenBank/DDBJ whole genome shotgun (WGS) entry which is preliminary data.</text>
</comment>
<dbReference type="EMBL" id="JAJVCZ030000008">
    <property type="protein sequence ID" value="KAL0257558.1"/>
    <property type="molecule type" value="Genomic_DNA"/>
</dbReference>
<dbReference type="GeneID" id="92012457"/>
<dbReference type="RefSeq" id="XP_066630587.1">
    <property type="nucleotide sequence ID" value="XM_066779783.1"/>
</dbReference>
<organism evidence="1 2">
    <name type="scientific">Diplodia seriata</name>
    <dbReference type="NCBI Taxonomy" id="420778"/>
    <lineage>
        <taxon>Eukaryota</taxon>
        <taxon>Fungi</taxon>
        <taxon>Dikarya</taxon>
        <taxon>Ascomycota</taxon>
        <taxon>Pezizomycotina</taxon>
        <taxon>Dothideomycetes</taxon>
        <taxon>Dothideomycetes incertae sedis</taxon>
        <taxon>Botryosphaeriales</taxon>
        <taxon>Botryosphaeriaceae</taxon>
        <taxon>Diplodia</taxon>
    </lineage>
</organism>
<dbReference type="Proteomes" id="UP001430584">
    <property type="component" value="Unassembled WGS sequence"/>
</dbReference>
<reference evidence="1 2" key="1">
    <citation type="submission" date="2024-02" db="EMBL/GenBank/DDBJ databases">
        <title>De novo assembly and annotation of 12 fungi associated with fruit tree decline syndrome in Ontario, Canada.</title>
        <authorList>
            <person name="Sulman M."/>
            <person name="Ellouze W."/>
            <person name="Ilyukhin E."/>
        </authorList>
    </citation>
    <scope>NUCLEOTIDE SEQUENCE [LARGE SCALE GENOMIC DNA]</scope>
    <source>
        <strain evidence="1 2">FDS-637</strain>
    </source>
</reference>
<keyword evidence="2" id="KW-1185">Reference proteome</keyword>
<sequence>MSQNPQNNIQPQGAAASFPWNRLPGELKDLVYEELLVSQWPVGCTSIEQPRGDQTNLYWIDEGWRICVETFTNLQTITLDGRNIGDLEKNVKTFAGWGGFPSL</sequence>